<dbReference type="InterPro" id="IPR018451">
    <property type="entry name" value="NAF/FISL_domain"/>
</dbReference>
<dbReference type="PROSITE" id="PS50816">
    <property type="entry name" value="NAF"/>
    <property type="match status" value="1"/>
</dbReference>
<dbReference type="CDD" id="cd12195">
    <property type="entry name" value="CIPK_C"/>
    <property type="match status" value="1"/>
</dbReference>
<dbReference type="Proteomes" id="UP000596660">
    <property type="component" value="Unplaced"/>
</dbReference>
<dbReference type="InterPro" id="IPR000719">
    <property type="entry name" value="Prot_kinase_dom"/>
</dbReference>
<dbReference type="AlphaFoldDB" id="A0A803M6A7"/>
<dbReference type="PANTHER" id="PTHR43895:SF151">
    <property type="entry name" value="CBL-INTERACTING SERINE_THREONINE-PROTEIN KINASE 11"/>
    <property type="match status" value="1"/>
</dbReference>
<dbReference type="InterPro" id="IPR004041">
    <property type="entry name" value="NAF_dom"/>
</dbReference>
<dbReference type="PROSITE" id="PS00107">
    <property type="entry name" value="PROTEIN_KINASE_ATP"/>
    <property type="match status" value="1"/>
</dbReference>
<comment type="cofactor">
    <cofactor evidence="1">
        <name>Mn(2+)</name>
        <dbReference type="ChEBI" id="CHEBI:29035"/>
    </cofactor>
</comment>
<organism evidence="18 19">
    <name type="scientific">Chenopodium quinoa</name>
    <name type="common">Quinoa</name>
    <dbReference type="NCBI Taxonomy" id="63459"/>
    <lineage>
        <taxon>Eukaryota</taxon>
        <taxon>Viridiplantae</taxon>
        <taxon>Streptophyta</taxon>
        <taxon>Embryophyta</taxon>
        <taxon>Tracheophyta</taxon>
        <taxon>Spermatophyta</taxon>
        <taxon>Magnoliopsida</taxon>
        <taxon>eudicotyledons</taxon>
        <taxon>Gunneridae</taxon>
        <taxon>Pentapetalae</taxon>
        <taxon>Caryophyllales</taxon>
        <taxon>Chenopodiaceae</taxon>
        <taxon>Chenopodioideae</taxon>
        <taxon>Atripliceae</taxon>
        <taxon>Chenopodium</taxon>
    </lineage>
</organism>
<keyword evidence="8 12" id="KW-0067">ATP-binding</keyword>
<keyword evidence="6 12" id="KW-0547">Nucleotide-binding</keyword>
<evidence type="ECO:0000259" key="16">
    <source>
        <dbReference type="PROSITE" id="PS50011"/>
    </source>
</evidence>
<evidence type="ECO:0000256" key="4">
    <source>
        <dbReference type="ARBA" id="ARBA00022527"/>
    </source>
</evidence>
<comment type="catalytic activity">
    <reaction evidence="10">
        <text>L-seryl-[protein] + ATP = O-phospho-L-seryl-[protein] + ADP + H(+)</text>
        <dbReference type="Rhea" id="RHEA:17989"/>
        <dbReference type="Rhea" id="RHEA-COMP:9863"/>
        <dbReference type="Rhea" id="RHEA-COMP:11604"/>
        <dbReference type="ChEBI" id="CHEBI:15378"/>
        <dbReference type="ChEBI" id="CHEBI:29999"/>
        <dbReference type="ChEBI" id="CHEBI:30616"/>
        <dbReference type="ChEBI" id="CHEBI:83421"/>
        <dbReference type="ChEBI" id="CHEBI:456216"/>
        <dbReference type="EC" id="2.7.11.1"/>
    </reaction>
</comment>
<evidence type="ECO:0000256" key="5">
    <source>
        <dbReference type="ARBA" id="ARBA00022679"/>
    </source>
</evidence>
<evidence type="ECO:0000256" key="11">
    <source>
        <dbReference type="ARBA" id="ARBA00058225"/>
    </source>
</evidence>
<name>A0A803M6A7_CHEQI</name>
<evidence type="ECO:0000256" key="13">
    <source>
        <dbReference type="RuleBase" id="RU000304"/>
    </source>
</evidence>
<dbReference type="PROSITE" id="PS50011">
    <property type="entry name" value="PROTEIN_KINASE_DOM"/>
    <property type="match status" value="1"/>
</dbReference>
<keyword evidence="15" id="KW-1133">Transmembrane helix</keyword>
<evidence type="ECO:0000313" key="18">
    <source>
        <dbReference type="EnsemblPlants" id="AUR62023980-RA:cds"/>
    </source>
</evidence>
<feature type="domain" description="Protein kinase" evidence="16">
    <location>
        <begin position="10"/>
        <end position="265"/>
    </location>
</feature>
<evidence type="ECO:0000256" key="14">
    <source>
        <dbReference type="SAM" id="MobiDB-lite"/>
    </source>
</evidence>
<evidence type="ECO:0000256" key="15">
    <source>
        <dbReference type="SAM" id="Phobius"/>
    </source>
</evidence>
<keyword evidence="15" id="KW-0472">Membrane</keyword>
<evidence type="ECO:0000256" key="1">
    <source>
        <dbReference type="ARBA" id="ARBA00001936"/>
    </source>
</evidence>
<dbReference type="Gramene" id="AUR62023980-RA">
    <property type="protein sequence ID" value="AUR62023980-RA:cds"/>
    <property type="gene ID" value="AUR62023980"/>
</dbReference>
<evidence type="ECO:0000256" key="12">
    <source>
        <dbReference type="PROSITE-ProRule" id="PRU10141"/>
    </source>
</evidence>
<reference evidence="18" key="2">
    <citation type="submission" date="2021-03" db="UniProtKB">
        <authorList>
            <consortium name="EnsemblPlants"/>
        </authorList>
    </citation>
    <scope>IDENTIFICATION</scope>
</reference>
<dbReference type="Pfam" id="PF03822">
    <property type="entry name" value="NAF"/>
    <property type="match status" value="1"/>
</dbReference>
<dbReference type="PROSITE" id="PS00108">
    <property type="entry name" value="PROTEIN_KINASE_ST"/>
    <property type="match status" value="1"/>
</dbReference>
<keyword evidence="7" id="KW-0418">Kinase</keyword>
<comment type="catalytic activity">
    <reaction evidence="9">
        <text>L-threonyl-[protein] + ATP = O-phospho-L-threonyl-[protein] + ADP + H(+)</text>
        <dbReference type="Rhea" id="RHEA:46608"/>
        <dbReference type="Rhea" id="RHEA-COMP:11060"/>
        <dbReference type="Rhea" id="RHEA-COMP:11605"/>
        <dbReference type="ChEBI" id="CHEBI:15378"/>
        <dbReference type="ChEBI" id="CHEBI:30013"/>
        <dbReference type="ChEBI" id="CHEBI:30616"/>
        <dbReference type="ChEBI" id="CHEBI:61977"/>
        <dbReference type="ChEBI" id="CHEBI:456216"/>
        <dbReference type="EC" id="2.7.11.1"/>
    </reaction>
</comment>
<evidence type="ECO:0000259" key="17">
    <source>
        <dbReference type="PROSITE" id="PS50816"/>
    </source>
</evidence>
<dbReference type="FunFam" id="3.30.200.20:FF:000042">
    <property type="entry name" value="Aurora kinase A"/>
    <property type="match status" value="1"/>
</dbReference>
<feature type="transmembrane region" description="Helical" evidence="15">
    <location>
        <begin position="192"/>
        <end position="211"/>
    </location>
</feature>
<feature type="region of interest" description="Disordered" evidence="14">
    <location>
        <begin position="412"/>
        <end position="446"/>
    </location>
</feature>
<evidence type="ECO:0000256" key="3">
    <source>
        <dbReference type="ARBA" id="ARBA00012513"/>
    </source>
</evidence>
<dbReference type="InterPro" id="IPR008271">
    <property type="entry name" value="Ser/Thr_kinase_AS"/>
</dbReference>
<evidence type="ECO:0000256" key="7">
    <source>
        <dbReference type="ARBA" id="ARBA00022777"/>
    </source>
</evidence>
<dbReference type="GO" id="GO:0005524">
    <property type="term" value="F:ATP binding"/>
    <property type="evidence" value="ECO:0007669"/>
    <property type="project" value="UniProtKB-UniRule"/>
</dbReference>
<dbReference type="SUPFAM" id="SSF56112">
    <property type="entry name" value="Protein kinase-like (PK-like)"/>
    <property type="match status" value="1"/>
</dbReference>
<dbReference type="Gene3D" id="3.30.310.80">
    <property type="entry name" value="Kinase associated domain 1, KA1"/>
    <property type="match status" value="1"/>
</dbReference>
<feature type="binding site" evidence="12">
    <location>
        <position position="39"/>
    </location>
    <ligand>
        <name>ATP</name>
        <dbReference type="ChEBI" id="CHEBI:30616"/>
    </ligand>
</feature>
<dbReference type="SMART" id="SM00220">
    <property type="entry name" value="S_TKc"/>
    <property type="match status" value="1"/>
</dbReference>
<evidence type="ECO:0000313" key="19">
    <source>
        <dbReference type="Proteomes" id="UP000596660"/>
    </source>
</evidence>
<comment type="function">
    <text evidence="11">CIPK serine-threonine protein kinases interact with CBL proteins. Binding of a CBL protein to the regulatory NAF domain of CIPK protein lead to the activation of the kinase in a calcium-dependent manner.</text>
</comment>
<feature type="domain" description="NAF" evidence="17">
    <location>
        <begin position="286"/>
        <end position="310"/>
    </location>
</feature>
<keyword evidence="15" id="KW-0812">Transmembrane</keyword>
<dbReference type="InterPro" id="IPR017441">
    <property type="entry name" value="Protein_kinase_ATP_BS"/>
</dbReference>
<evidence type="ECO:0000256" key="10">
    <source>
        <dbReference type="ARBA" id="ARBA00048679"/>
    </source>
</evidence>
<keyword evidence="19" id="KW-1185">Reference proteome</keyword>
<sequence>MEKDILFRKYQIGRMLGIGGFAKVYLAMNIHTGQKVAIKVISKQKINEKNLMSNIKREITIMGRLRHPNIVRLYEVLACKRKVYFIIELAKGGELQAWIKDNQRFSEELSRMYFQQLISAVGYCHFRGVYHRDLKPQNLLLHDGNLKVSDFGLGAIRLLKDRQDQLLRTRCGTPAFVAPEVLQRREYDGAMVDIWACGVILFILTAGYLPFDLPNRMAMYRRIMEGKLFCPKWMSSDLIRFLGRLLEKNPKTRITIDEIVHDPWFKKGGLFKGKGPEYKFPFYHDNYGITLNAFDLIGLSSGLDLSGLFNEFYDPFEDSEKFFSLVPVGKILDTIEEVADELDLQVRRRKKYGVADLVGPKGDFIARVEIDRLTERLVIVELKIKGGDFVSDNEIWKKKLIPKLSGLVYRIPKSEPSEEEKDTKHDDEQKDTKHDDEQKDTIHDDEITLAVSVDQLTIEHTQSNENISVLTNLQLYSRP</sequence>
<accession>A0A803M6A7</accession>
<dbReference type="GO" id="GO:0004674">
    <property type="term" value="F:protein serine/threonine kinase activity"/>
    <property type="evidence" value="ECO:0007669"/>
    <property type="project" value="UniProtKB-KW"/>
</dbReference>
<dbReference type="EC" id="2.7.11.1" evidence="3"/>
<protein>
    <recommendedName>
        <fullName evidence="3">non-specific serine/threonine protein kinase</fullName>
        <ecNumber evidence="3">2.7.11.1</ecNumber>
    </recommendedName>
</protein>
<evidence type="ECO:0000256" key="6">
    <source>
        <dbReference type="ARBA" id="ARBA00022741"/>
    </source>
</evidence>
<dbReference type="InterPro" id="IPR011009">
    <property type="entry name" value="Kinase-like_dom_sf"/>
</dbReference>
<dbReference type="FunFam" id="1.10.510.10:FF:000571">
    <property type="entry name" value="Maternal embryonic leucine zipper kinase"/>
    <property type="match status" value="1"/>
</dbReference>
<dbReference type="PANTHER" id="PTHR43895">
    <property type="entry name" value="CALCIUM/CALMODULIN-DEPENDENT PROTEIN KINASE KINASE-RELATED"/>
    <property type="match status" value="1"/>
</dbReference>
<dbReference type="GO" id="GO:0007165">
    <property type="term" value="P:signal transduction"/>
    <property type="evidence" value="ECO:0007669"/>
    <property type="project" value="InterPro"/>
</dbReference>
<keyword evidence="5" id="KW-0808">Transferase</keyword>
<dbReference type="Pfam" id="PF00069">
    <property type="entry name" value="Pkinase"/>
    <property type="match status" value="1"/>
</dbReference>
<proteinExistence type="inferred from homology"/>
<dbReference type="Gene3D" id="1.10.510.10">
    <property type="entry name" value="Transferase(Phosphotransferase) domain 1"/>
    <property type="match status" value="1"/>
</dbReference>
<comment type="similarity">
    <text evidence="2">Belongs to the protein kinase superfamily. CAMK Ser/Thr protein kinase family. SNF1 subfamily.</text>
</comment>
<evidence type="ECO:0000256" key="8">
    <source>
        <dbReference type="ARBA" id="ARBA00022840"/>
    </source>
</evidence>
<dbReference type="EnsemblPlants" id="AUR62023980-RA">
    <property type="protein sequence ID" value="AUR62023980-RA:cds"/>
    <property type="gene ID" value="AUR62023980"/>
</dbReference>
<evidence type="ECO:0000256" key="2">
    <source>
        <dbReference type="ARBA" id="ARBA00006234"/>
    </source>
</evidence>
<reference evidence="18" key="1">
    <citation type="journal article" date="2017" name="Nature">
        <title>The genome of Chenopodium quinoa.</title>
        <authorList>
            <person name="Jarvis D.E."/>
            <person name="Ho Y.S."/>
            <person name="Lightfoot D.J."/>
            <person name="Schmoeckel S.M."/>
            <person name="Li B."/>
            <person name="Borm T.J.A."/>
            <person name="Ohyanagi H."/>
            <person name="Mineta K."/>
            <person name="Michell C.T."/>
            <person name="Saber N."/>
            <person name="Kharbatia N.M."/>
            <person name="Rupper R.R."/>
            <person name="Sharp A.R."/>
            <person name="Dally N."/>
            <person name="Boughton B.A."/>
            <person name="Woo Y.H."/>
            <person name="Gao G."/>
            <person name="Schijlen E.G.W.M."/>
            <person name="Guo X."/>
            <person name="Momin A.A."/>
            <person name="Negrao S."/>
            <person name="Al-Babili S."/>
            <person name="Gehring C."/>
            <person name="Roessner U."/>
            <person name="Jung C."/>
            <person name="Murphy K."/>
            <person name="Arold S.T."/>
            <person name="Gojobori T."/>
            <person name="van der Linden C.G."/>
            <person name="van Loo E.N."/>
            <person name="Jellen E.N."/>
            <person name="Maughan P.J."/>
            <person name="Tester M."/>
        </authorList>
    </citation>
    <scope>NUCLEOTIDE SEQUENCE [LARGE SCALE GENOMIC DNA]</scope>
    <source>
        <strain evidence="18">cv. PI 614886</strain>
    </source>
</reference>
<evidence type="ECO:0000256" key="9">
    <source>
        <dbReference type="ARBA" id="ARBA00047899"/>
    </source>
</evidence>
<keyword evidence="4 13" id="KW-0723">Serine/threonine-protein kinase</keyword>